<comment type="caution">
    <text evidence="2">The sequence shown here is derived from an EMBL/GenBank/DDBJ whole genome shotgun (WGS) entry which is preliminary data.</text>
</comment>
<gene>
    <name evidence="2" type="ORF">BX591_102598</name>
</gene>
<dbReference type="RefSeq" id="WP_111929844.1">
    <property type="nucleotide sequence ID" value="NZ_CADFFP010000001.1"/>
</dbReference>
<feature type="region of interest" description="Disordered" evidence="1">
    <location>
        <begin position="1"/>
        <end position="26"/>
    </location>
</feature>
<dbReference type="EMBL" id="QLTK01000002">
    <property type="protein sequence ID" value="RAS38302.1"/>
    <property type="molecule type" value="Genomic_DNA"/>
</dbReference>
<dbReference type="OrthoDB" id="9992485at2"/>
<dbReference type="AlphaFoldDB" id="A0A329CWJ8"/>
<evidence type="ECO:0000256" key="1">
    <source>
        <dbReference type="SAM" id="MobiDB-lite"/>
    </source>
</evidence>
<protein>
    <submittedName>
        <fullName evidence="2">Uncharacterized protein</fullName>
    </submittedName>
</protein>
<feature type="compositionally biased region" description="Polar residues" evidence="1">
    <location>
        <begin position="1"/>
        <end position="22"/>
    </location>
</feature>
<reference evidence="2 3" key="1">
    <citation type="submission" date="2018-06" db="EMBL/GenBank/DDBJ databases">
        <title>Genomic Encyclopedia of Type Strains, Phase III (KMG-III): the genomes of soil and plant-associated and newly described type strains.</title>
        <authorList>
            <person name="Whitman W."/>
        </authorList>
    </citation>
    <scope>NUCLEOTIDE SEQUENCE [LARGE SCALE GENOMIC DNA]</scope>
    <source>
        <strain evidence="2 3">LMG 23644</strain>
    </source>
</reference>
<sequence>MSTETVARSEQSSDNPQLPSSRSVRDTELSKCYDTINGIDSMCQIQLGQIENLTSVTLRAMESPGFWKGPTALGEILGLIQYIAADLGNYVNAVAEEVGSNHVDEIGRARDRRVLAAFCEAHPKGDENV</sequence>
<evidence type="ECO:0000313" key="2">
    <source>
        <dbReference type="EMBL" id="RAS38302.1"/>
    </source>
</evidence>
<evidence type="ECO:0000313" key="3">
    <source>
        <dbReference type="Proteomes" id="UP000248918"/>
    </source>
</evidence>
<accession>A0A329CWJ8</accession>
<name>A0A329CWJ8_9BURK</name>
<dbReference type="Proteomes" id="UP000248918">
    <property type="component" value="Unassembled WGS sequence"/>
</dbReference>
<proteinExistence type="predicted"/>
<organism evidence="2 3">
    <name type="scientific">Paraburkholderia bryophila</name>
    <dbReference type="NCBI Taxonomy" id="420952"/>
    <lineage>
        <taxon>Bacteria</taxon>
        <taxon>Pseudomonadati</taxon>
        <taxon>Pseudomonadota</taxon>
        <taxon>Betaproteobacteria</taxon>
        <taxon>Burkholderiales</taxon>
        <taxon>Burkholderiaceae</taxon>
        <taxon>Paraburkholderia</taxon>
    </lineage>
</organism>